<dbReference type="Proteomes" id="UP000233551">
    <property type="component" value="Unassembled WGS sequence"/>
</dbReference>
<organism evidence="1 2">
    <name type="scientific">Punica granatum</name>
    <name type="common">Pomegranate</name>
    <dbReference type="NCBI Taxonomy" id="22663"/>
    <lineage>
        <taxon>Eukaryota</taxon>
        <taxon>Viridiplantae</taxon>
        <taxon>Streptophyta</taxon>
        <taxon>Embryophyta</taxon>
        <taxon>Tracheophyta</taxon>
        <taxon>Spermatophyta</taxon>
        <taxon>Magnoliopsida</taxon>
        <taxon>eudicotyledons</taxon>
        <taxon>Gunneridae</taxon>
        <taxon>Pentapetalae</taxon>
        <taxon>rosids</taxon>
        <taxon>malvids</taxon>
        <taxon>Myrtales</taxon>
        <taxon>Lythraceae</taxon>
        <taxon>Punica</taxon>
    </lineage>
</organism>
<protein>
    <recommendedName>
        <fullName evidence="3">Reverse transcriptase Ty1/copia-type domain-containing protein</fullName>
    </recommendedName>
</protein>
<dbReference type="CDD" id="cd09272">
    <property type="entry name" value="RNase_HI_RT_Ty1"/>
    <property type="match status" value="1"/>
</dbReference>
<name>A0A2I0KWT9_PUNGR</name>
<dbReference type="PANTHER" id="PTHR11439:SF455">
    <property type="entry name" value="RLK (RECEPTOR-LIKE PROTEIN KINASE) 8, PUTATIVE-RELATED"/>
    <property type="match status" value="1"/>
</dbReference>
<evidence type="ECO:0008006" key="3">
    <source>
        <dbReference type="Google" id="ProtNLM"/>
    </source>
</evidence>
<dbReference type="EMBL" id="PGOL01000304">
    <property type="protein sequence ID" value="PKI72945.1"/>
    <property type="molecule type" value="Genomic_DNA"/>
</dbReference>
<dbReference type="STRING" id="22663.A0A2I0KWT9"/>
<dbReference type="PANTHER" id="PTHR11439">
    <property type="entry name" value="GAG-POL-RELATED RETROTRANSPOSON"/>
    <property type="match status" value="1"/>
</dbReference>
<comment type="caution">
    <text evidence="1">The sequence shown here is derived from an EMBL/GenBank/DDBJ whole genome shotgun (WGS) entry which is preliminary data.</text>
</comment>
<gene>
    <name evidence="1" type="ORF">CRG98_006645</name>
</gene>
<evidence type="ECO:0000313" key="1">
    <source>
        <dbReference type="EMBL" id="PKI72945.1"/>
    </source>
</evidence>
<accession>A0A2I0KWT9</accession>
<proteinExistence type="predicted"/>
<evidence type="ECO:0000313" key="2">
    <source>
        <dbReference type="Proteomes" id="UP000233551"/>
    </source>
</evidence>
<reference evidence="1 2" key="1">
    <citation type="submission" date="2017-11" db="EMBL/GenBank/DDBJ databases">
        <title>De-novo sequencing of pomegranate (Punica granatum L.) genome.</title>
        <authorList>
            <person name="Akparov Z."/>
            <person name="Amiraslanov A."/>
            <person name="Hajiyeva S."/>
            <person name="Abbasov M."/>
            <person name="Kaur K."/>
            <person name="Hamwieh A."/>
            <person name="Solovyev V."/>
            <person name="Salamov A."/>
            <person name="Braich B."/>
            <person name="Kosarev P."/>
            <person name="Mahmoud A."/>
            <person name="Hajiyev E."/>
            <person name="Babayeva S."/>
            <person name="Izzatullayeva V."/>
            <person name="Mammadov A."/>
            <person name="Mammadov A."/>
            <person name="Sharifova S."/>
            <person name="Ojaghi J."/>
            <person name="Eynullazada K."/>
            <person name="Bayramov B."/>
            <person name="Abdulazimova A."/>
            <person name="Shahmuradov I."/>
        </authorList>
    </citation>
    <scope>NUCLEOTIDE SEQUENCE [LARGE SCALE GENOMIC DNA]</scope>
    <source>
        <strain evidence="2">cv. AG2017</strain>
        <tissue evidence="1">Leaf</tissue>
    </source>
</reference>
<dbReference type="AlphaFoldDB" id="A0A2I0KWT9"/>
<keyword evidence="2" id="KW-1185">Reference proteome</keyword>
<sequence length="224" mass="26030">MKDLGPLHFFLGMEARIDGIGLYLTQSNYIHDILVRTSMLECKPINSSVSPGFQLSLYDRDLFQDPSFYKSVVGSLRYLLLTRPDIAYAVNQRTVARSSIETEYESLANVTVEILWLQFLLRELGISLCHPLTLWCDNISAIYLTTNLIFHARIKYIEIDYHFMWEHFMRKRLSVRYINFDDQLANALTKGLSSSRFADVRSKLHVAKSPFGLRRSNREDYTKS</sequence>